<dbReference type="CDD" id="cd06261">
    <property type="entry name" value="TM_PBP2"/>
    <property type="match status" value="1"/>
</dbReference>
<reference evidence="9" key="1">
    <citation type="submission" date="2020-10" db="EMBL/GenBank/DDBJ databases">
        <authorList>
            <person name="Delgado J.A."/>
            <person name="Gonzalez J.M."/>
        </authorList>
    </citation>
    <scope>NUCLEOTIDE SEQUENCE</scope>
    <source>
        <strain evidence="9">23.6</strain>
    </source>
</reference>
<feature type="transmembrane region" description="Helical" evidence="7">
    <location>
        <begin position="215"/>
        <end position="240"/>
    </location>
</feature>
<feature type="domain" description="ABC transmembrane type-1" evidence="8">
    <location>
        <begin position="94"/>
        <end position="283"/>
    </location>
</feature>
<evidence type="ECO:0000313" key="10">
    <source>
        <dbReference type="Proteomes" id="UP001058458"/>
    </source>
</evidence>
<evidence type="ECO:0000256" key="1">
    <source>
        <dbReference type="ARBA" id="ARBA00004651"/>
    </source>
</evidence>
<dbReference type="Proteomes" id="UP001058458">
    <property type="component" value="Chromosome"/>
</dbReference>
<dbReference type="GO" id="GO:0055085">
    <property type="term" value="P:transmembrane transport"/>
    <property type="evidence" value="ECO:0007669"/>
    <property type="project" value="InterPro"/>
</dbReference>
<keyword evidence="2 7" id="KW-0813">Transport</keyword>
<evidence type="ECO:0000256" key="2">
    <source>
        <dbReference type="ARBA" id="ARBA00022448"/>
    </source>
</evidence>
<dbReference type="InterPro" id="IPR000515">
    <property type="entry name" value="MetI-like"/>
</dbReference>
<organism evidence="9 10">
    <name type="scientific">Parageobacillus thermoglucosidasius</name>
    <name type="common">Geobacillus thermoglucosidasius</name>
    <dbReference type="NCBI Taxonomy" id="1426"/>
    <lineage>
        <taxon>Bacteria</taxon>
        <taxon>Bacillati</taxon>
        <taxon>Bacillota</taxon>
        <taxon>Bacilli</taxon>
        <taxon>Bacillales</taxon>
        <taxon>Anoxybacillaceae</taxon>
        <taxon>Parageobacillus</taxon>
    </lineage>
</organism>
<keyword evidence="5 7" id="KW-1133">Transmembrane helix</keyword>
<evidence type="ECO:0000313" key="9">
    <source>
        <dbReference type="EMBL" id="UOE76114.1"/>
    </source>
</evidence>
<evidence type="ECO:0000256" key="5">
    <source>
        <dbReference type="ARBA" id="ARBA00022989"/>
    </source>
</evidence>
<accession>A0AB38QXA0</accession>
<dbReference type="InterPro" id="IPR050366">
    <property type="entry name" value="BP-dependent_transpt_permease"/>
</dbReference>
<evidence type="ECO:0000256" key="6">
    <source>
        <dbReference type="ARBA" id="ARBA00023136"/>
    </source>
</evidence>
<feature type="transmembrane region" description="Helical" evidence="7">
    <location>
        <begin position="260"/>
        <end position="283"/>
    </location>
</feature>
<dbReference type="Pfam" id="PF00528">
    <property type="entry name" value="BPD_transp_1"/>
    <property type="match status" value="1"/>
</dbReference>
<comment type="similarity">
    <text evidence="7">Belongs to the binding-protein-dependent transport system permease family.</text>
</comment>
<protein>
    <submittedName>
        <fullName evidence="9">ABC transporter permease</fullName>
    </submittedName>
</protein>
<dbReference type="PANTHER" id="PTHR43386">
    <property type="entry name" value="OLIGOPEPTIDE TRANSPORT SYSTEM PERMEASE PROTEIN APPC"/>
    <property type="match status" value="1"/>
</dbReference>
<name>A0AB38QXA0_PARTM</name>
<proteinExistence type="inferred from homology"/>
<sequence>MKEVISEWKDEKRFIIAKKKLVNIRFPKFKNFFLWLSILVIMFLTSCAIVPEWIAPYSPTAMRSDQILLAPSLQHLFGTDYFGRDVFSLVVHGSRPALLIGVCAVLVSSLVGSAIGMIAGYVGGIVDVIVMRIVEMMQSIPGVLLALALAAAMGPSFRNLVIAIAISAVPSYARVMRGQVLSIKNRPFILASRSIGTANSVIFFKHILPHSYSPLLVMASNGLGTAILTSSGLSFLGLGVVSDIPDWGMLLSQGRNYIAAGWWIATFPGLAIALFVLAVNIIGDSLRDYLDPKKRMV</sequence>
<comment type="subcellular location">
    <subcellularLocation>
        <location evidence="1 7">Cell membrane</location>
        <topology evidence="1 7">Multi-pass membrane protein</topology>
    </subcellularLocation>
</comment>
<evidence type="ECO:0000256" key="4">
    <source>
        <dbReference type="ARBA" id="ARBA00022692"/>
    </source>
</evidence>
<feature type="transmembrane region" description="Helical" evidence="7">
    <location>
        <begin position="32"/>
        <end position="54"/>
    </location>
</feature>
<dbReference type="PROSITE" id="PS50928">
    <property type="entry name" value="ABC_TM1"/>
    <property type="match status" value="1"/>
</dbReference>
<keyword evidence="3" id="KW-1003">Cell membrane</keyword>
<evidence type="ECO:0000256" key="7">
    <source>
        <dbReference type="RuleBase" id="RU363032"/>
    </source>
</evidence>
<evidence type="ECO:0000259" key="8">
    <source>
        <dbReference type="PROSITE" id="PS50928"/>
    </source>
</evidence>
<dbReference type="EMBL" id="CP063414">
    <property type="protein sequence ID" value="UOE76114.1"/>
    <property type="molecule type" value="Genomic_DNA"/>
</dbReference>
<feature type="transmembrane region" description="Helical" evidence="7">
    <location>
        <begin position="97"/>
        <end position="130"/>
    </location>
</feature>
<dbReference type="PANTHER" id="PTHR43386:SF1">
    <property type="entry name" value="D,D-DIPEPTIDE TRANSPORT SYSTEM PERMEASE PROTEIN DDPC-RELATED"/>
    <property type="match status" value="1"/>
</dbReference>
<dbReference type="AlphaFoldDB" id="A0AB38QXA0"/>
<dbReference type="InterPro" id="IPR035906">
    <property type="entry name" value="MetI-like_sf"/>
</dbReference>
<keyword evidence="4 7" id="KW-0812">Transmembrane</keyword>
<gene>
    <name evidence="9" type="ORF">IMI45_17925</name>
</gene>
<dbReference type="RefSeq" id="WP_256833505.1">
    <property type="nucleotide sequence ID" value="NZ_CP063414.1"/>
</dbReference>
<dbReference type="SUPFAM" id="SSF161098">
    <property type="entry name" value="MetI-like"/>
    <property type="match status" value="1"/>
</dbReference>
<dbReference type="GO" id="GO:0005886">
    <property type="term" value="C:plasma membrane"/>
    <property type="evidence" value="ECO:0007669"/>
    <property type="project" value="UniProtKB-SubCell"/>
</dbReference>
<keyword evidence="6 7" id="KW-0472">Membrane</keyword>
<dbReference type="Gene3D" id="1.10.3720.10">
    <property type="entry name" value="MetI-like"/>
    <property type="match status" value="1"/>
</dbReference>
<evidence type="ECO:0000256" key="3">
    <source>
        <dbReference type="ARBA" id="ARBA00022475"/>
    </source>
</evidence>
<feature type="transmembrane region" description="Helical" evidence="7">
    <location>
        <begin position="142"/>
        <end position="168"/>
    </location>
</feature>